<dbReference type="AlphaFoldDB" id="A0A7J7KHV9"/>
<sequence>MNLRYLSGVAICLLAIFISATSGQSDTTTVGRGPRRGTAGRNGWVGRQQLDDALRRIGVGPGILNNRRPAPATAAPVTGAPVTPEPVTGAPVTEAPVDNGNAGTQLTAETLAEIRQELEVFFQDTSRIPKYVQMGFHVCVGGCDGCLNLADDSNKGLVVHYNHLKDNLFPKWRNHLSLADYAVLSAYEAFKAGVQANTGCDGGQCSIDLPFTSGRRTCANPESPPTNTVFPKGHDAASPRTFLQQGFGLTENEMVALLGSHSLGRAHVDVSGFNGPWDLTPRVVDNGYFSALARVEWTQHFQEEAG</sequence>
<keyword evidence="1" id="KW-0560">Oxidoreductase</keyword>
<dbReference type="SUPFAM" id="SSF48113">
    <property type="entry name" value="Heme-dependent peroxidases"/>
    <property type="match status" value="1"/>
</dbReference>
<dbReference type="Pfam" id="PF00141">
    <property type="entry name" value="peroxidase"/>
    <property type="match status" value="1"/>
</dbReference>
<dbReference type="PROSITE" id="PS00435">
    <property type="entry name" value="PEROXIDASE_1"/>
    <property type="match status" value="1"/>
</dbReference>
<dbReference type="PANTHER" id="PTHR31356">
    <property type="entry name" value="THYLAKOID LUMENAL 29 KDA PROTEIN, CHLOROPLASTIC-RELATED"/>
    <property type="match status" value="1"/>
</dbReference>
<evidence type="ECO:0000256" key="2">
    <source>
        <dbReference type="RuleBase" id="RU004241"/>
    </source>
</evidence>
<organism evidence="6 7">
    <name type="scientific">Bugula neritina</name>
    <name type="common">Brown bryozoan</name>
    <name type="synonym">Sertularia neritina</name>
    <dbReference type="NCBI Taxonomy" id="10212"/>
    <lineage>
        <taxon>Eukaryota</taxon>
        <taxon>Metazoa</taxon>
        <taxon>Spiralia</taxon>
        <taxon>Lophotrochozoa</taxon>
        <taxon>Bryozoa</taxon>
        <taxon>Gymnolaemata</taxon>
        <taxon>Cheilostomatida</taxon>
        <taxon>Flustrina</taxon>
        <taxon>Buguloidea</taxon>
        <taxon>Bugulidae</taxon>
        <taxon>Bugula</taxon>
    </lineage>
</organism>
<feature type="signal peptide" evidence="4">
    <location>
        <begin position="1"/>
        <end position="23"/>
    </location>
</feature>
<dbReference type="EMBL" id="VXIV02000561">
    <property type="protein sequence ID" value="KAF6037491.1"/>
    <property type="molecule type" value="Genomic_DNA"/>
</dbReference>
<feature type="compositionally biased region" description="Low complexity" evidence="3">
    <location>
        <begin position="27"/>
        <end position="41"/>
    </location>
</feature>
<keyword evidence="4" id="KW-0732">Signal</keyword>
<dbReference type="Gene3D" id="1.10.520.10">
    <property type="match status" value="1"/>
</dbReference>
<name>A0A7J7KHV9_BUGNE</name>
<proteinExistence type="inferred from homology"/>
<evidence type="ECO:0000256" key="4">
    <source>
        <dbReference type="SAM" id="SignalP"/>
    </source>
</evidence>
<reference evidence="6" key="1">
    <citation type="submission" date="2020-06" db="EMBL/GenBank/DDBJ databases">
        <title>Draft genome of Bugula neritina, a colonial animal packing powerful symbionts and potential medicines.</title>
        <authorList>
            <person name="Rayko M."/>
        </authorList>
    </citation>
    <scope>NUCLEOTIDE SEQUENCE [LARGE SCALE GENOMIC DNA]</scope>
    <source>
        <strain evidence="6">Kwan_BN1</strain>
    </source>
</reference>
<dbReference type="InterPro" id="IPR019793">
    <property type="entry name" value="Peroxidases_heam-ligand_BS"/>
</dbReference>
<dbReference type="GO" id="GO:0004601">
    <property type="term" value="F:peroxidase activity"/>
    <property type="evidence" value="ECO:0007669"/>
    <property type="project" value="InterPro"/>
</dbReference>
<feature type="domain" description="Plant heme peroxidase family profile" evidence="5">
    <location>
        <begin position="121"/>
        <end position="267"/>
    </location>
</feature>
<evidence type="ECO:0000259" key="5">
    <source>
        <dbReference type="PROSITE" id="PS50873"/>
    </source>
</evidence>
<dbReference type="Proteomes" id="UP000593567">
    <property type="component" value="Unassembled WGS sequence"/>
</dbReference>
<accession>A0A7J7KHV9</accession>
<dbReference type="PROSITE" id="PS50873">
    <property type="entry name" value="PEROXIDASE_4"/>
    <property type="match status" value="1"/>
</dbReference>
<evidence type="ECO:0000256" key="3">
    <source>
        <dbReference type="SAM" id="MobiDB-lite"/>
    </source>
</evidence>
<dbReference type="PANTHER" id="PTHR31356:SF66">
    <property type="entry name" value="CATALASE-PEROXIDASE"/>
    <property type="match status" value="1"/>
</dbReference>
<evidence type="ECO:0000313" key="7">
    <source>
        <dbReference type="Proteomes" id="UP000593567"/>
    </source>
</evidence>
<keyword evidence="7" id="KW-1185">Reference proteome</keyword>
<dbReference type="Gene3D" id="1.10.420.10">
    <property type="entry name" value="Peroxidase, domain 2"/>
    <property type="match status" value="1"/>
</dbReference>
<dbReference type="OrthoDB" id="2859658at2759"/>
<feature type="region of interest" description="Disordered" evidence="3">
    <location>
        <begin position="24"/>
        <end position="43"/>
    </location>
</feature>
<protein>
    <recommendedName>
        <fullName evidence="5">Plant heme peroxidase family profile domain-containing protein</fullName>
    </recommendedName>
</protein>
<gene>
    <name evidence="6" type="ORF">EB796_004211</name>
</gene>
<evidence type="ECO:0000313" key="6">
    <source>
        <dbReference type="EMBL" id="KAF6037491.1"/>
    </source>
</evidence>
<evidence type="ECO:0000256" key="1">
    <source>
        <dbReference type="ARBA" id="ARBA00023002"/>
    </source>
</evidence>
<dbReference type="GO" id="GO:0034599">
    <property type="term" value="P:cellular response to oxidative stress"/>
    <property type="evidence" value="ECO:0007669"/>
    <property type="project" value="InterPro"/>
</dbReference>
<dbReference type="PRINTS" id="PR00458">
    <property type="entry name" value="PEROXIDASE"/>
</dbReference>
<dbReference type="GO" id="GO:0020037">
    <property type="term" value="F:heme binding"/>
    <property type="evidence" value="ECO:0007669"/>
    <property type="project" value="InterPro"/>
</dbReference>
<dbReference type="InterPro" id="IPR044831">
    <property type="entry name" value="Ccp1-like"/>
</dbReference>
<feature type="chain" id="PRO_5029871899" description="Plant heme peroxidase family profile domain-containing protein" evidence="4">
    <location>
        <begin position="24"/>
        <end position="306"/>
    </location>
</feature>
<comment type="caution">
    <text evidence="6">The sequence shown here is derived from an EMBL/GenBank/DDBJ whole genome shotgun (WGS) entry which is preliminary data.</text>
</comment>
<dbReference type="GO" id="GO:0042744">
    <property type="term" value="P:hydrogen peroxide catabolic process"/>
    <property type="evidence" value="ECO:0007669"/>
    <property type="project" value="TreeGrafter"/>
</dbReference>
<dbReference type="GO" id="GO:0000302">
    <property type="term" value="P:response to reactive oxygen species"/>
    <property type="evidence" value="ECO:0007669"/>
    <property type="project" value="TreeGrafter"/>
</dbReference>
<dbReference type="InterPro" id="IPR002016">
    <property type="entry name" value="Haem_peroxidase"/>
</dbReference>
<comment type="similarity">
    <text evidence="2">Belongs to the peroxidase family.</text>
</comment>
<dbReference type="InterPro" id="IPR010255">
    <property type="entry name" value="Haem_peroxidase_sf"/>
</dbReference>